<dbReference type="Proteomes" id="UP000681722">
    <property type="component" value="Unassembled WGS sequence"/>
</dbReference>
<dbReference type="GO" id="GO:0034456">
    <property type="term" value="C:UTP-C complex"/>
    <property type="evidence" value="ECO:0007669"/>
    <property type="project" value="TreeGrafter"/>
</dbReference>
<comment type="similarity">
    <text evidence="1">Belongs to the NRAP family.</text>
</comment>
<dbReference type="PANTHER" id="PTHR17972:SF0">
    <property type="entry name" value="NUCLEOLAR PROTEIN 6"/>
    <property type="match status" value="1"/>
</dbReference>
<comment type="subcellular location">
    <subcellularLocation>
        <location evidence="1">Nucleus</location>
        <location evidence="1">Nucleolus</location>
    </subcellularLocation>
</comment>
<keyword evidence="1" id="KW-0539">Nucleus</keyword>
<keyword evidence="1" id="KW-0694">RNA-binding</keyword>
<feature type="domain" description="Nrap protein" evidence="3">
    <location>
        <begin position="126"/>
        <end position="314"/>
    </location>
</feature>
<protein>
    <recommendedName>
        <fullName evidence="1">Nucleolar protein 6</fullName>
    </recommendedName>
</protein>
<dbReference type="InterPro" id="IPR035370">
    <property type="entry name" value="Nrap_D5"/>
</dbReference>
<evidence type="ECO:0000259" key="3">
    <source>
        <dbReference type="Pfam" id="PF17405"/>
    </source>
</evidence>
<dbReference type="InterPro" id="IPR035369">
    <property type="entry name" value="Nrap_D4"/>
</dbReference>
<accession>A0A814TJU8</accession>
<dbReference type="InterPro" id="IPR035368">
    <property type="entry name" value="Nrap_D3"/>
</dbReference>
<proteinExistence type="inferred from homology"/>
<dbReference type="PANTHER" id="PTHR17972">
    <property type="entry name" value="NUCLEOLAR RNA-ASSOCIATED PROTEIN"/>
    <property type="match status" value="1"/>
</dbReference>
<reference evidence="6" key="1">
    <citation type="submission" date="2021-02" db="EMBL/GenBank/DDBJ databases">
        <authorList>
            <person name="Nowell W R."/>
        </authorList>
    </citation>
    <scope>NUCLEOTIDE SEQUENCE</scope>
</reference>
<dbReference type="GO" id="GO:0032545">
    <property type="term" value="C:CURI complex"/>
    <property type="evidence" value="ECO:0007669"/>
    <property type="project" value="TreeGrafter"/>
</dbReference>
<gene>
    <name evidence="6" type="ORF">GPM918_LOCUS21792</name>
    <name evidence="7" type="ORF">SRO942_LOCUS21790</name>
</gene>
<dbReference type="AlphaFoldDB" id="A0A814TJU8"/>
<dbReference type="Proteomes" id="UP000663829">
    <property type="component" value="Unassembled WGS sequence"/>
</dbReference>
<dbReference type="GO" id="GO:0032040">
    <property type="term" value="C:small-subunit processome"/>
    <property type="evidence" value="ECO:0007669"/>
    <property type="project" value="TreeGrafter"/>
</dbReference>
<dbReference type="OrthoDB" id="10251401at2759"/>
<dbReference type="Pfam" id="PF17406">
    <property type="entry name" value="Nrap_D5"/>
    <property type="match status" value="1"/>
</dbReference>
<feature type="non-terminal residue" evidence="6">
    <location>
        <position position="619"/>
    </location>
</feature>
<dbReference type="GO" id="GO:0006364">
    <property type="term" value="P:rRNA processing"/>
    <property type="evidence" value="ECO:0007669"/>
    <property type="project" value="TreeGrafter"/>
</dbReference>
<dbReference type="InterPro" id="IPR005554">
    <property type="entry name" value="NOL6/Upt22"/>
</dbReference>
<dbReference type="Pfam" id="PF17407">
    <property type="entry name" value="Nrap_D6"/>
    <property type="match status" value="1"/>
</dbReference>
<evidence type="ECO:0000313" key="8">
    <source>
        <dbReference type="Proteomes" id="UP000663829"/>
    </source>
</evidence>
<dbReference type="Pfam" id="PF17404">
    <property type="entry name" value="Nrap_D3"/>
    <property type="match status" value="1"/>
</dbReference>
<dbReference type="GO" id="GO:0006409">
    <property type="term" value="P:tRNA export from nucleus"/>
    <property type="evidence" value="ECO:0007669"/>
    <property type="project" value="TreeGrafter"/>
</dbReference>
<comment type="caution">
    <text evidence="6">The sequence shown here is derived from an EMBL/GenBank/DDBJ whole genome shotgun (WGS) entry which is preliminary data.</text>
</comment>
<feature type="domain" description="Nrap protein" evidence="5">
    <location>
        <begin position="478"/>
        <end position="609"/>
    </location>
</feature>
<evidence type="ECO:0000259" key="4">
    <source>
        <dbReference type="Pfam" id="PF17406"/>
    </source>
</evidence>
<evidence type="ECO:0000259" key="5">
    <source>
        <dbReference type="Pfam" id="PF17407"/>
    </source>
</evidence>
<evidence type="ECO:0000256" key="1">
    <source>
        <dbReference type="RuleBase" id="RU364032"/>
    </source>
</evidence>
<feature type="domain" description="Nrap protein" evidence="2">
    <location>
        <begin position="7"/>
        <end position="88"/>
    </location>
</feature>
<dbReference type="InterPro" id="IPR035371">
    <property type="entry name" value="Nrap_D6"/>
</dbReference>
<evidence type="ECO:0000313" key="7">
    <source>
        <dbReference type="EMBL" id="CAF3926896.1"/>
    </source>
</evidence>
<dbReference type="GO" id="GO:0003723">
    <property type="term" value="F:RNA binding"/>
    <property type="evidence" value="ECO:0007669"/>
    <property type="project" value="UniProtKB-KW"/>
</dbReference>
<dbReference type="EMBL" id="CAJOBC010007280">
    <property type="protein sequence ID" value="CAF3926896.1"/>
    <property type="molecule type" value="Genomic_DNA"/>
</dbReference>
<sequence length="619" mass="72485">WKLNDKFERTSISFGVIFSDNYDLTVLKGPEHGSEQANEFRQFWGERCELRRFPDGSILESVVWNADRTNEKRLVWMDATRYLLQMHAGISIQHVTFSDTNLMQILTLPFRLFSSYGSGDEQQLLICSQLIELSKQLRSLNELPLKIMSISGTSESVRYTDVFPPLPANFLTNLKKLRSVQRHGKFYTPRMDSRYSPPYTKSIDVLCQLEMSQKWFDDIDYIKHSKTLYYIQLATLLEQKYHYTCVPTKTCCYVLKQYYVYRLTIGYNKEIYLHETLNNKNDLIRSIKQTTESKHLRYETEYMPKLSAAIYGVSQQYVHYQSVVRIFKRWLSSQLLLDHFDSINADLICAHIFLHSAPYQPAKSILSGFIRILRLLVNYDWLNEPLIVNFNHELSKEQIIQMQTTFKENRKNLPPLCVMTLFNDKLKLEDDEYKKPTVPILKRIIQLANEALLHIETKINIESNIDSDSLKLLFRPSLKCYDVIIELNPLQCPRAYQGIDQLKDLFYIGRKQIANEEEDDDESVNSLPVVDFDPARLYINELRSSYNDVAEFFHDEFGGLVICVFLKPSVFENNVRSKDKNLSKQNGVIDINEMIKSWQLLGNGIIKSIRTFAERWPTD</sequence>
<name>A0A814TJU8_9BILA</name>
<organism evidence="6 8">
    <name type="scientific">Didymodactylos carnosus</name>
    <dbReference type="NCBI Taxonomy" id="1234261"/>
    <lineage>
        <taxon>Eukaryota</taxon>
        <taxon>Metazoa</taxon>
        <taxon>Spiralia</taxon>
        <taxon>Gnathifera</taxon>
        <taxon>Rotifera</taxon>
        <taxon>Eurotatoria</taxon>
        <taxon>Bdelloidea</taxon>
        <taxon>Philodinida</taxon>
        <taxon>Philodinidae</taxon>
        <taxon>Didymodactylos</taxon>
    </lineage>
</organism>
<dbReference type="EMBL" id="CAJNOQ010007280">
    <property type="protein sequence ID" value="CAF1163272.1"/>
    <property type="molecule type" value="Genomic_DNA"/>
</dbReference>
<keyword evidence="8" id="KW-1185">Reference proteome</keyword>
<feature type="domain" description="Nrap protein" evidence="4">
    <location>
        <begin position="319"/>
        <end position="475"/>
    </location>
</feature>
<evidence type="ECO:0000259" key="2">
    <source>
        <dbReference type="Pfam" id="PF17404"/>
    </source>
</evidence>
<evidence type="ECO:0000313" key="6">
    <source>
        <dbReference type="EMBL" id="CAF1163272.1"/>
    </source>
</evidence>
<dbReference type="Pfam" id="PF17405">
    <property type="entry name" value="Nrap_D4"/>
    <property type="match status" value="1"/>
</dbReference>
<dbReference type="Gene3D" id="3.30.70.3030">
    <property type="match status" value="1"/>
</dbReference>